<evidence type="ECO:0000256" key="1">
    <source>
        <dbReference type="ARBA" id="ARBA00010872"/>
    </source>
</evidence>
<dbReference type="OrthoDB" id="77601at2759"/>
<proteinExistence type="inferred from homology"/>
<feature type="active site" description="Nucleophile" evidence="2">
    <location>
        <position position="190"/>
    </location>
</feature>
<dbReference type="PANTHER" id="PTHR10188:SF8">
    <property type="entry name" value="THREONINE ASPARTASE 1"/>
    <property type="match status" value="1"/>
</dbReference>
<accession>A0A834M511</accession>
<dbReference type="EMBL" id="JAACXV010014339">
    <property type="protein sequence ID" value="KAF7268216.1"/>
    <property type="molecule type" value="Genomic_DNA"/>
</dbReference>
<dbReference type="InterPro" id="IPR000246">
    <property type="entry name" value="Peptidase_T2"/>
</dbReference>
<evidence type="ECO:0000256" key="2">
    <source>
        <dbReference type="PIRSR" id="PIRSR600246-1"/>
    </source>
</evidence>
<keyword evidence="5" id="KW-1185">Reference proteome</keyword>
<dbReference type="GO" id="GO:0004298">
    <property type="term" value="F:threonine-type endopeptidase activity"/>
    <property type="evidence" value="ECO:0007669"/>
    <property type="project" value="InterPro"/>
</dbReference>
<dbReference type="CDD" id="cd04514">
    <property type="entry name" value="Taspase1_like"/>
    <property type="match status" value="1"/>
</dbReference>
<dbReference type="SUPFAM" id="SSF56235">
    <property type="entry name" value="N-terminal nucleophile aminohydrolases (Ntn hydrolases)"/>
    <property type="match status" value="1"/>
</dbReference>
<dbReference type="Proteomes" id="UP000625711">
    <property type="component" value="Unassembled WGS sequence"/>
</dbReference>
<organism evidence="4 5">
    <name type="scientific">Rhynchophorus ferrugineus</name>
    <name type="common">Red palm weevil</name>
    <name type="synonym">Curculio ferrugineus</name>
    <dbReference type="NCBI Taxonomy" id="354439"/>
    <lineage>
        <taxon>Eukaryota</taxon>
        <taxon>Metazoa</taxon>
        <taxon>Ecdysozoa</taxon>
        <taxon>Arthropoda</taxon>
        <taxon>Hexapoda</taxon>
        <taxon>Insecta</taxon>
        <taxon>Pterygota</taxon>
        <taxon>Neoptera</taxon>
        <taxon>Endopterygota</taxon>
        <taxon>Coleoptera</taxon>
        <taxon>Polyphaga</taxon>
        <taxon>Cucujiformia</taxon>
        <taxon>Curculionidae</taxon>
        <taxon>Dryophthorinae</taxon>
        <taxon>Rhynchophorus</taxon>
    </lineage>
</organism>
<dbReference type="Pfam" id="PF01112">
    <property type="entry name" value="Asparaginase_2"/>
    <property type="match status" value="1"/>
</dbReference>
<protein>
    <recommendedName>
        <fullName evidence="6">Threonine aspartase 1</fullName>
    </recommendedName>
</protein>
<evidence type="ECO:0008006" key="6">
    <source>
        <dbReference type="Google" id="ProtNLM"/>
    </source>
</evidence>
<dbReference type="GO" id="GO:0051604">
    <property type="term" value="P:protein maturation"/>
    <property type="evidence" value="ECO:0007669"/>
    <property type="project" value="TreeGrafter"/>
</dbReference>
<dbReference type="GO" id="GO:0005737">
    <property type="term" value="C:cytoplasm"/>
    <property type="evidence" value="ECO:0007669"/>
    <property type="project" value="TreeGrafter"/>
</dbReference>
<evidence type="ECO:0000256" key="3">
    <source>
        <dbReference type="PIRSR" id="PIRSR600246-3"/>
    </source>
</evidence>
<reference evidence="4" key="1">
    <citation type="submission" date="2020-08" db="EMBL/GenBank/DDBJ databases">
        <title>Genome sequencing and assembly of the red palm weevil Rhynchophorus ferrugineus.</title>
        <authorList>
            <person name="Dias G.B."/>
            <person name="Bergman C.M."/>
            <person name="Manee M."/>
        </authorList>
    </citation>
    <scope>NUCLEOTIDE SEQUENCE</scope>
    <source>
        <strain evidence="4">AA-2017</strain>
        <tissue evidence="4">Whole larva</tissue>
    </source>
</reference>
<gene>
    <name evidence="4" type="ORF">GWI33_018675</name>
</gene>
<evidence type="ECO:0000313" key="4">
    <source>
        <dbReference type="EMBL" id="KAF7268216.1"/>
    </source>
</evidence>
<dbReference type="InterPro" id="IPR037464">
    <property type="entry name" value="Taspase1"/>
</dbReference>
<comment type="similarity">
    <text evidence="1">Belongs to the Ntn-hydrolase family.</text>
</comment>
<evidence type="ECO:0000313" key="5">
    <source>
        <dbReference type="Proteomes" id="UP000625711"/>
    </source>
</evidence>
<sequence>MIAVHCGAGHYSSKSLKDYKLLSKRACKKGMAVIESGGTAVQAVNEAIIVLENDPLTNAGFGSNLTLEGNIECDASVMNGENLLFGACGAVKKVKNPISLAYDIYKRQLLPLPLGLVSPQLVVGSGALMHAKKAGLKVVKQHKLISKKALKCHIKYKSILESIHSGNEDTNEIYLTEVSAESSYSNRNDTVGAVCIDEKGHVAAGCSSGGLVLKRSGRVGQAAHYGAGVWADSFTNDRPKIAVCTTGCGEQIVQTLLAKTIAEDLILEKVCPTVDLHNCLTDKFIRSRFLTRSHVSKLGGALALRADVTKAEVSLLWGHTTSSLAVGYMKKGEKPHSQISILPDKAQEGHSVIVSGAEFYMDST</sequence>
<comment type="caution">
    <text evidence="4">The sequence shown here is derived from an EMBL/GenBank/DDBJ whole genome shotgun (WGS) entry which is preliminary data.</text>
</comment>
<dbReference type="Gene3D" id="3.60.20.30">
    <property type="entry name" value="(Glycosyl)asparaginase"/>
    <property type="match status" value="1"/>
</dbReference>
<dbReference type="PANTHER" id="PTHR10188">
    <property type="entry name" value="L-ASPARAGINASE"/>
    <property type="match status" value="1"/>
</dbReference>
<feature type="site" description="Cleavage; by autolysis" evidence="3">
    <location>
        <begin position="189"/>
        <end position="190"/>
    </location>
</feature>
<dbReference type="InterPro" id="IPR029055">
    <property type="entry name" value="Ntn_hydrolases_N"/>
</dbReference>
<name>A0A834M511_RHYFE</name>
<dbReference type="AlphaFoldDB" id="A0A834M511"/>